<dbReference type="AlphaFoldDB" id="A0A8J2S9R4"/>
<name>A0A8J2S9R4_9STRA</name>
<reference evidence="4" key="1">
    <citation type="submission" date="2021-11" db="EMBL/GenBank/DDBJ databases">
        <authorList>
            <consortium name="Genoscope - CEA"/>
            <person name="William W."/>
        </authorList>
    </citation>
    <scope>NUCLEOTIDE SEQUENCE</scope>
</reference>
<organism evidence="4 5">
    <name type="scientific">Pelagomonas calceolata</name>
    <dbReference type="NCBI Taxonomy" id="35677"/>
    <lineage>
        <taxon>Eukaryota</taxon>
        <taxon>Sar</taxon>
        <taxon>Stramenopiles</taxon>
        <taxon>Ochrophyta</taxon>
        <taxon>Pelagophyceae</taxon>
        <taxon>Pelagomonadales</taxon>
        <taxon>Pelagomonadaceae</taxon>
        <taxon>Pelagomonas</taxon>
    </lineage>
</organism>
<dbReference type="InterPro" id="IPR050154">
    <property type="entry name" value="UbiB_kinase"/>
</dbReference>
<proteinExistence type="inferred from homology"/>
<comment type="similarity">
    <text evidence="1">Belongs to the protein kinase superfamily. ADCK protein kinase family.</text>
</comment>
<sequence>MRTTLVLCACSVATALVPDGSATQRMKPQKVATLEPPRVAALPKLQSLPRPGLAAVEAQLARLTRDPQELLEAVVGLPGPETSYDRDTLVDFWARRPEKVVKRVFDFLNAFRRTRKAWSDADGDRGSILRAELAHLGPVAVKLGQTLSQRPDILPEDVCEALKGLQTQNLPFPDDEAFQVIAEDYNAPGPLAPGHPFAHGDPNAKPLFAEFGHTSVAAASLGQVYKARTWDGRDIAVKVQRPDAMRRCLLDGAVIILALKALQGRYWNGDLLAIFDETAGGVIEELDFRREAQNAKTFGESIAWLGYARVPETLPELTTRRALAMEWIEGRHLQDLKPEEAARMTYMAVEAVTAGLCLTGLVHADPHEGNIMLADNGDLVFLDFGLMSRVDADICEAFAAGIQCVLAKDYVGLVQAFQDTGFVGSPINWRAKDGDAWQDYHPSGKPLPAVMAEEVERRMSAAPETGSRFGALAAVLGDMGFTWYMFTPPYIILLTRTFLTLEGIANQVDPAFNVYEVALPWAVRRALAPSTVKGAATLRSSILTDDGTFQWGRVDDLVAEATADNSPEPAPTAEMDAPSSGRGRLMAAEAAQAKPQFEGADAAAQAVHAAKPADALTTVLGSPAGSTLRRVARDLDSTDLLIGLARRRNRPARRLAVARLSAAIDAWWTKEPVAETSAVAWPRSSDALRRDARQRKYAGRVARLLLRGHAGRQLSAGTRGLRATAALAWVAVRVSVDAAARSLWRGVRSLGRSNVQT</sequence>
<feature type="chain" id="PRO_5035243271" description="ABC1 atypical kinase-like domain-containing protein" evidence="2">
    <location>
        <begin position="23"/>
        <end position="757"/>
    </location>
</feature>
<gene>
    <name evidence="4" type="ORF">PECAL_1P25370</name>
</gene>
<evidence type="ECO:0000313" key="4">
    <source>
        <dbReference type="EMBL" id="CAH0366066.1"/>
    </source>
</evidence>
<dbReference type="CDD" id="cd05121">
    <property type="entry name" value="ABC1_ADCK3-like"/>
    <property type="match status" value="1"/>
</dbReference>
<feature type="signal peptide" evidence="2">
    <location>
        <begin position="1"/>
        <end position="22"/>
    </location>
</feature>
<dbReference type="InterPro" id="IPR004147">
    <property type="entry name" value="ABC1_dom"/>
</dbReference>
<dbReference type="SUPFAM" id="SSF56112">
    <property type="entry name" value="Protein kinase-like (PK-like)"/>
    <property type="match status" value="1"/>
</dbReference>
<evidence type="ECO:0000256" key="2">
    <source>
        <dbReference type="SAM" id="SignalP"/>
    </source>
</evidence>
<dbReference type="Proteomes" id="UP000789595">
    <property type="component" value="Unassembled WGS sequence"/>
</dbReference>
<evidence type="ECO:0000256" key="1">
    <source>
        <dbReference type="ARBA" id="ARBA00009670"/>
    </source>
</evidence>
<evidence type="ECO:0000259" key="3">
    <source>
        <dbReference type="Pfam" id="PF03109"/>
    </source>
</evidence>
<dbReference type="PANTHER" id="PTHR10566">
    <property type="entry name" value="CHAPERONE-ACTIVITY OF BC1 COMPLEX CABC1 -RELATED"/>
    <property type="match status" value="1"/>
</dbReference>
<dbReference type="Pfam" id="PF03109">
    <property type="entry name" value="ABC1"/>
    <property type="match status" value="1"/>
</dbReference>
<protein>
    <recommendedName>
        <fullName evidence="3">ABC1 atypical kinase-like domain-containing protein</fullName>
    </recommendedName>
</protein>
<accession>A0A8J2S9R4</accession>
<dbReference type="OrthoDB" id="200670at2759"/>
<feature type="domain" description="ABC1 atypical kinase-like" evidence="3">
    <location>
        <begin position="203"/>
        <end position="415"/>
    </location>
</feature>
<dbReference type="PANTHER" id="PTHR10566:SF123">
    <property type="entry name" value="PROTEIN KINASE SUPERFAMILY PROTEIN"/>
    <property type="match status" value="1"/>
</dbReference>
<keyword evidence="5" id="KW-1185">Reference proteome</keyword>
<evidence type="ECO:0000313" key="5">
    <source>
        <dbReference type="Proteomes" id="UP000789595"/>
    </source>
</evidence>
<comment type="caution">
    <text evidence="4">The sequence shown here is derived from an EMBL/GenBank/DDBJ whole genome shotgun (WGS) entry which is preliminary data.</text>
</comment>
<dbReference type="Gene3D" id="1.10.510.10">
    <property type="entry name" value="Transferase(Phosphotransferase) domain 1"/>
    <property type="match status" value="1"/>
</dbReference>
<keyword evidence="2" id="KW-0732">Signal</keyword>
<dbReference type="InterPro" id="IPR011009">
    <property type="entry name" value="Kinase-like_dom_sf"/>
</dbReference>
<dbReference type="EMBL" id="CAKKNE010000001">
    <property type="protein sequence ID" value="CAH0366066.1"/>
    <property type="molecule type" value="Genomic_DNA"/>
</dbReference>